<comment type="caution">
    <text evidence="2">The sequence shown here is derived from an EMBL/GenBank/DDBJ whole genome shotgun (WGS) entry which is preliminary data.</text>
</comment>
<reference evidence="2 3" key="1">
    <citation type="submission" date="2023-07" db="EMBL/GenBank/DDBJ databases">
        <title>Sorghum-associated microbial communities from plants grown in Nebraska, USA.</title>
        <authorList>
            <person name="Schachtman D."/>
        </authorList>
    </citation>
    <scope>NUCLEOTIDE SEQUENCE [LARGE SCALE GENOMIC DNA]</scope>
    <source>
        <strain evidence="2 3">BE211</strain>
    </source>
</reference>
<evidence type="ECO:0000256" key="1">
    <source>
        <dbReference type="SAM" id="Phobius"/>
    </source>
</evidence>
<keyword evidence="1" id="KW-1133">Transmembrane helix</keyword>
<keyword evidence="1" id="KW-0472">Membrane</keyword>
<name>A0ABU1TV22_9BACL</name>
<feature type="transmembrane region" description="Helical" evidence="1">
    <location>
        <begin position="6"/>
        <end position="27"/>
    </location>
</feature>
<sequence>MVFIFLYGLAGIVGLFLIIHYAVRSGIDHSNKVRVMRIELKEIKKLVSDLSFRKSNFVINYLDKLIGV</sequence>
<accession>A0ABU1TV22</accession>
<dbReference type="Proteomes" id="UP001258181">
    <property type="component" value="Unassembled WGS sequence"/>
</dbReference>
<dbReference type="EMBL" id="JAVDWA010000001">
    <property type="protein sequence ID" value="MDR7071051.1"/>
    <property type="molecule type" value="Genomic_DNA"/>
</dbReference>
<evidence type="ECO:0000313" key="2">
    <source>
        <dbReference type="EMBL" id="MDR7071051.1"/>
    </source>
</evidence>
<protein>
    <submittedName>
        <fullName evidence="2">Uncharacterized protein</fullName>
    </submittedName>
</protein>
<organism evidence="2 3">
    <name type="scientific">Fictibacillus barbaricus</name>
    <dbReference type="NCBI Taxonomy" id="182136"/>
    <lineage>
        <taxon>Bacteria</taxon>
        <taxon>Bacillati</taxon>
        <taxon>Bacillota</taxon>
        <taxon>Bacilli</taxon>
        <taxon>Bacillales</taxon>
        <taxon>Fictibacillaceae</taxon>
        <taxon>Fictibacillus</taxon>
    </lineage>
</organism>
<keyword evidence="3" id="KW-1185">Reference proteome</keyword>
<gene>
    <name evidence="2" type="ORF">J2X07_000026</name>
</gene>
<keyword evidence="1" id="KW-0812">Transmembrane</keyword>
<evidence type="ECO:0000313" key="3">
    <source>
        <dbReference type="Proteomes" id="UP001258181"/>
    </source>
</evidence>
<proteinExistence type="predicted"/>